<protein>
    <recommendedName>
        <fullName evidence="2">DUF761 domain-containing protein</fullName>
    </recommendedName>
</protein>
<dbReference type="AlphaFoldDB" id="B8LNE6"/>
<reference evidence="1" key="1">
    <citation type="submission" date="2007-06" db="EMBL/GenBank/DDBJ databases">
        <title>Full length cDNA sequences from Sitka Spruce (Picea sitchensis).</title>
        <authorList>
            <person name="Ralph S.G."/>
            <person name="Chun H.E."/>
            <person name="Liao N."/>
            <person name="Ali J."/>
            <person name="Reid K."/>
            <person name="Kolosova N."/>
            <person name="Cooper N."/>
            <person name="Cullis C."/>
            <person name="Jancsik S."/>
            <person name="Moore R."/>
            <person name="Mayo M."/>
            <person name="Wagner S."/>
            <person name="Holt R.A."/>
            <person name="Jones S.J.M."/>
            <person name="Marra M.A."/>
            <person name="Ritland C.E."/>
            <person name="Ritland K."/>
            <person name="Bohlmann J."/>
        </authorList>
    </citation>
    <scope>NUCLEOTIDE SEQUENCE</scope>
    <source>
        <tissue evidence="1">Green portion of the leader tissue</tissue>
    </source>
</reference>
<dbReference type="Pfam" id="PF05553">
    <property type="entry name" value="DUF761"/>
    <property type="match status" value="1"/>
</dbReference>
<accession>B8LNE6</accession>
<proteinExistence type="evidence at transcript level"/>
<dbReference type="InterPro" id="IPR008480">
    <property type="entry name" value="DUF761_pln"/>
</dbReference>
<evidence type="ECO:0008006" key="2">
    <source>
        <dbReference type="Google" id="ProtNLM"/>
    </source>
</evidence>
<dbReference type="PANTHER" id="PTHR33265">
    <property type="entry name" value="AVR9/CF-9 RAPIDLY ELICITED PROTEIN-RELATED"/>
    <property type="match status" value="1"/>
</dbReference>
<organism evidence="1">
    <name type="scientific">Picea sitchensis</name>
    <name type="common">Sitka spruce</name>
    <name type="synonym">Pinus sitchensis</name>
    <dbReference type="NCBI Taxonomy" id="3332"/>
    <lineage>
        <taxon>Eukaryota</taxon>
        <taxon>Viridiplantae</taxon>
        <taxon>Streptophyta</taxon>
        <taxon>Embryophyta</taxon>
        <taxon>Tracheophyta</taxon>
        <taxon>Spermatophyta</taxon>
        <taxon>Pinopsida</taxon>
        <taxon>Pinidae</taxon>
        <taxon>Conifers I</taxon>
        <taxon>Pinales</taxon>
        <taxon>Pinaceae</taxon>
        <taxon>Picea</taxon>
    </lineage>
</organism>
<dbReference type="EMBL" id="EF677350">
    <property type="protein sequence ID" value="ABR17176.1"/>
    <property type="molecule type" value="mRNA"/>
</dbReference>
<dbReference type="OMA" id="NIVKMAF"/>
<name>B8LNE6_PICSI</name>
<evidence type="ECO:0000313" key="1">
    <source>
        <dbReference type="EMBL" id="ABR17176.1"/>
    </source>
</evidence>
<sequence length="206" mass="23649">MEVDYSTVNHVVAKRLWNIVKMAFLLLRKGSVLKRKMMVDIHLMMKRGKVLLGNLLLNHSLHSLGRSSMTGFGLHDYEFSCSNSPAPLSFHMRSKHHSYFPSMALFSCIQPRALDEDLDNKSNSVVISQSEYFTKSNMDLSNLPVVDGSRPLSPFCRSKEELYADQADHQVDKQAEEFISKFYDQIRLQRQVSLLRYDEMLARGAT</sequence>